<dbReference type="Proteomes" id="UP000199400">
    <property type="component" value="Unassembled WGS sequence"/>
</dbReference>
<reference evidence="2" key="1">
    <citation type="submission" date="2016-10" db="EMBL/GenBank/DDBJ databases">
        <authorList>
            <person name="Varghese N."/>
            <person name="Submissions S."/>
        </authorList>
    </citation>
    <scope>NUCLEOTIDE SEQUENCE [LARGE SCALE GENOMIC DNA]</scope>
    <source>
        <strain evidence="2">ATCC 25963</strain>
    </source>
</reference>
<dbReference type="EMBL" id="FOMX01000003">
    <property type="protein sequence ID" value="SFD65110.1"/>
    <property type="molecule type" value="Genomic_DNA"/>
</dbReference>
<dbReference type="Gene3D" id="1.10.620.20">
    <property type="entry name" value="Ribonucleotide Reductase, subunit A"/>
    <property type="match status" value="1"/>
</dbReference>
<protein>
    <submittedName>
        <fullName evidence="1">Benzoyl-CoA 2,3-dioxygenase component B</fullName>
    </submittedName>
</protein>
<keyword evidence="1" id="KW-0223">Dioxygenase</keyword>
<sequence>MVSNNVDLNAKIPNNVGLADDVKLQRALEKWLPSYLEWWNDMGPSDFAQKNVYLRTAVSVDNDGWAHYDYVKMPEYR</sequence>
<dbReference type="GO" id="GO:0051213">
    <property type="term" value="F:dioxygenase activity"/>
    <property type="evidence" value="ECO:0007669"/>
    <property type="project" value="UniProtKB-KW"/>
</dbReference>
<evidence type="ECO:0000313" key="1">
    <source>
        <dbReference type="EMBL" id="SFD65110.1"/>
    </source>
</evidence>
<dbReference type="AlphaFoldDB" id="A0A1I1UB07"/>
<gene>
    <name evidence="1" type="ORF">SAMN02745121_00925</name>
</gene>
<keyword evidence="2" id="KW-1185">Reference proteome</keyword>
<organism evidence="1 2">
    <name type="scientific">Nannocystis exedens</name>
    <dbReference type="NCBI Taxonomy" id="54"/>
    <lineage>
        <taxon>Bacteria</taxon>
        <taxon>Pseudomonadati</taxon>
        <taxon>Myxococcota</taxon>
        <taxon>Polyangia</taxon>
        <taxon>Nannocystales</taxon>
        <taxon>Nannocystaceae</taxon>
        <taxon>Nannocystis</taxon>
    </lineage>
</organism>
<accession>A0A1I1UB07</accession>
<evidence type="ECO:0000313" key="2">
    <source>
        <dbReference type="Proteomes" id="UP000199400"/>
    </source>
</evidence>
<proteinExistence type="predicted"/>
<dbReference type="STRING" id="54.SAMN02745121_00925"/>
<name>A0A1I1UB07_9BACT</name>
<dbReference type="InterPro" id="IPR012348">
    <property type="entry name" value="RNR-like"/>
</dbReference>
<keyword evidence="1" id="KW-0560">Oxidoreductase</keyword>